<dbReference type="GO" id="GO:0031647">
    <property type="term" value="P:regulation of protein stability"/>
    <property type="evidence" value="ECO:0007669"/>
    <property type="project" value="TreeGrafter"/>
</dbReference>
<dbReference type="Pfam" id="PF12436">
    <property type="entry name" value="USP7_ICP0_bdg"/>
    <property type="match status" value="1"/>
</dbReference>
<comment type="catalytic activity">
    <reaction evidence="1 7">
        <text>Thiol-dependent hydrolysis of ester, thioester, amide, peptide and isopeptide bonds formed by the C-terminal Gly of ubiquitin (a 76-residue protein attached to proteins as an intracellular targeting signal).</text>
        <dbReference type="EC" id="3.4.19.12"/>
    </reaction>
</comment>
<dbReference type="GO" id="GO:0005829">
    <property type="term" value="C:cytosol"/>
    <property type="evidence" value="ECO:0007669"/>
    <property type="project" value="TreeGrafter"/>
</dbReference>
<organism evidence="10 11">
    <name type="scientific">Saccharomyces pastorianus</name>
    <name type="common">Lager yeast</name>
    <name type="synonym">Saccharomyces cerevisiae x Saccharomyces eubayanus</name>
    <dbReference type="NCBI Taxonomy" id="27292"/>
    <lineage>
        <taxon>Eukaryota</taxon>
        <taxon>Fungi</taxon>
        <taxon>Dikarya</taxon>
        <taxon>Ascomycota</taxon>
        <taxon>Saccharomycotina</taxon>
        <taxon>Saccharomycetes</taxon>
        <taxon>Saccharomycetales</taxon>
        <taxon>Saccharomycetaceae</taxon>
        <taxon>Saccharomyces</taxon>
    </lineage>
</organism>
<protein>
    <recommendedName>
        <fullName evidence="7">Ubiquitin carboxyl-terminal hydrolase</fullName>
        <ecNumber evidence="7">3.4.19.12</ecNumber>
    </recommendedName>
</protein>
<dbReference type="InterPro" id="IPR018200">
    <property type="entry name" value="USP_CS"/>
</dbReference>
<dbReference type="FunFam" id="3.90.70.10:FF:000044">
    <property type="entry name" value="Ubiquitin carboxyl-terminal hydrolase 13"/>
    <property type="match status" value="1"/>
</dbReference>
<dbReference type="EMBL" id="CP048994">
    <property type="protein sequence ID" value="QID81813.1"/>
    <property type="molecule type" value="Genomic_DNA"/>
</dbReference>
<dbReference type="SUPFAM" id="SSF49599">
    <property type="entry name" value="TRAF domain-like"/>
    <property type="match status" value="1"/>
</dbReference>
<dbReference type="GO" id="GO:0006508">
    <property type="term" value="P:proteolysis"/>
    <property type="evidence" value="ECO:0007669"/>
    <property type="project" value="UniProtKB-KW"/>
</dbReference>
<dbReference type="InterPro" id="IPR001394">
    <property type="entry name" value="Peptidase_C19_UCH"/>
</dbReference>
<keyword evidence="6 7" id="KW-0788">Thiol protease</keyword>
<evidence type="ECO:0000256" key="1">
    <source>
        <dbReference type="ARBA" id="ARBA00000707"/>
    </source>
</evidence>
<evidence type="ECO:0000256" key="2">
    <source>
        <dbReference type="ARBA" id="ARBA00009085"/>
    </source>
</evidence>
<dbReference type="Pfam" id="PF00443">
    <property type="entry name" value="UCH"/>
    <property type="match status" value="1"/>
</dbReference>
<dbReference type="Gene3D" id="2.60.210.10">
    <property type="entry name" value="Apoptosis, Tumor Necrosis Factor Receptor Associated Protein 2, Chain A"/>
    <property type="match status" value="2"/>
</dbReference>
<dbReference type="InterPro" id="IPR028889">
    <property type="entry name" value="USP"/>
</dbReference>
<accession>A0A6C1DYV7</accession>
<sequence length="818" mass="95475">MSSEDELGSIGTVFPGSPIDKSIGSILPQIDEEVETLLEDSFTWNIPDWNELTNPKYNSPRFRIGDFEWDILLFPQGNHNKGVAFAIGISRPGNGDTINLINKSHHRFNALDTDWGFANLIDLNNLKHPSKGRPLSFLNEGTLNITAYVRILKDPTGVLWHNFLNYDSKKVTGYVGFRNQGATCYLNSLLQSYFFTKYFRKLVYEIPTEHESPNNSVPLALQRAFYQLQVSDIPLDTLELTRSFGWDTAESFTQHDVQELNRILMDRLENNMKGTPVEGKLNEIFVGKMKSYIKCINVDYESARVEDFWDLQLNVKNFKNLQESFDNYIEMELMNGENQYAAQDYGLQDAQKGVIFESFPPVLHLQLKRFEYDFNYDQMVKVNDKYEFPETIDLSPFVDKDVLKKTLDSENKDKNPYVYNLHGVLVHSGDISTGHYYTLIKPGVEDQWYRFDDERVWRVTKKQVFQENFGCDRLPDEKVRTMTRDEYQNYIIQRHTSAYMLVYIRQEQEEDLLRPVLESDVPKHVITRVREEIKERETKEKEIREAHLYVTLRLHSIKEFIHYEGFDYFAHDGFRLFAEELNDSGLQQINLKVLRTTKLSDIFASIKETMNIPQERDVKYWKMDYRRNSTLRLTQPINFESVNITLQEALKKEKKRTMQTQYGEEGVATCFATDNKSNLLFVKSYDPHTQKLLGFGHFAVNQLQQLSDISAIIEDSISSNEKLTFYEEVQPGTINEIYMKETIYDADIDTGDIVSFEFSKFDGSSKEYGVSNEIPESFEFWISAYAPYDDLARMVSKYAHVKPEYLKILPFILMEDLC</sequence>
<keyword evidence="11" id="KW-1185">Reference proteome</keyword>
<dbReference type="Gene3D" id="3.90.70.10">
    <property type="entry name" value="Cysteine proteinases"/>
    <property type="match status" value="1"/>
</dbReference>
<dbReference type="PANTHER" id="PTHR24006">
    <property type="entry name" value="UBIQUITIN CARBOXYL-TERMINAL HYDROLASE"/>
    <property type="match status" value="1"/>
</dbReference>
<dbReference type="AlphaFoldDB" id="A0A6C1DYV7"/>
<evidence type="ECO:0000313" key="10">
    <source>
        <dbReference type="EMBL" id="QID81813.1"/>
    </source>
</evidence>
<evidence type="ECO:0000256" key="5">
    <source>
        <dbReference type="ARBA" id="ARBA00022801"/>
    </source>
</evidence>
<gene>
    <name evidence="10" type="primary">UBP15_1</name>
    <name evidence="10" type="ORF">GRS66_004210</name>
</gene>
<evidence type="ECO:0000256" key="7">
    <source>
        <dbReference type="RuleBase" id="RU366025"/>
    </source>
</evidence>
<feature type="domain" description="USP" evidence="9">
    <location>
        <begin position="175"/>
        <end position="506"/>
    </location>
</feature>
<dbReference type="Proteomes" id="UP000501346">
    <property type="component" value="Chromosome ScXIII"/>
</dbReference>
<evidence type="ECO:0000259" key="9">
    <source>
        <dbReference type="PROSITE" id="PS50235"/>
    </source>
</evidence>
<dbReference type="InterPro" id="IPR050164">
    <property type="entry name" value="Peptidase_C19"/>
</dbReference>
<dbReference type="PROSITE" id="PS50235">
    <property type="entry name" value="USP_3"/>
    <property type="match status" value="1"/>
</dbReference>
<evidence type="ECO:0000256" key="3">
    <source>
        <dbReference type="ARBA" id="ARBA00022670"/>
    </source>
</evidence>
<dbReference type="InterPro" id="IPR038765">
    <property type="entry name" value="Papain-like_cys_pep_sf"/>
</dbReference>
<name>A0A6C1DYV7_SACPS</name>
<dbReference type="GO" id="GO:0004843">
    <property type="term" value="F:cysteine-type deubiquitinase activity"/>
    <property type="evidence" value="ECO:0007669"/>
    <property type="project" value="UniProtKB-UniRule"/>
</dbReference>
<dbReference type="GO" id="GO:0005634">
    <property type="term" value="C:nucleus"/>
    <property type="evidence" value="ECO:0007669"/>
    <property type="project" value="TreeGrafter"/>
</dbReference>
<dbReference type="InterPro" id="IPR024729">
    <property type="entry name" value="USP7_ICP0-binding_dom"/>
</dbReference>
<dbReference type="EC" id="3.4.19.12" evidence="7"/>
<dbReference type="OrthoDB" id="289038at2759"/>
<dbReference type="PANTHER" id="PTHR24006:SF644">
    <property type="entry name" value="UBIQUITIN CARBOXYL-TERMINAL HYDROLASE 7"/>
    <property type="match status" value="1"/>
</dbReference>
<keyword evidence="3 7" id="KW-0645">Protease</keyword>
<dbReference type="InterPro" id="IPR008974">
    <property type="entry name" value="TRAF-like"/>
</dbReference>
<reference evidence="10 11" key="1">
    <citation type="journal article" date="2019" name="BMC Genomics">
        <title>Chromosome level assembly and comparative genome analysis confirm lager-brewing yeasts originated from a single hybridization.</title>
        <authorList>
            <person name="Salazar A.N."/>
            <person name="Gorter de Vries A.R."/>
            <person name="van den Broek M."/>
            <person name="Brouwers N."/>
            <person name="de la Torre Cortes P."/>
            <person name="Kuijpers N.G.A."/>
            <person name="Daran J.G."/>
            <person name="Abeel T."/>
        </authorList>
    </citation>
    <scope>NUCLEOTIDE SEQUENCE [LARGE SCALE GENOMIC DNA]</scope>
    <source>
        <strain evidence="10 11">CBS 1483</strain>
    </source>
</reference>
<comment type="similarity">
    <text evidence="2 7">Belongs to the peptidase C19 family.</text>
</comment>
<dbReference type="Gene3D" id="3.10.20.90">
    <property type="entry name" value="Phosphatidylinositol 3-kinase Catalytic Subunit, Chain A, domain 1"/>
    <property type="match status" value="1"/>
</dbReference>
<evidence type="ECO:0000256" key="6">
    <source>
        <dbReference type="ARBA" id="ARBA00022807"/>
    </source>
</evidence>
<keyword evidence="4 7" id="KW-0833">Ubl conjugation pathway</keyword>
<evidence type="ECO:0000313" key="11">
    <source>
        <dbReference type="Proteomes" id="UP000501346"/>
    </source>
</evidence>
<keyword evidence="5 7" id="KW-0378">Hydrolase</keyword>
<evidence type="ECO:0000259" key="8">
    <source>
        <dbReference type="PROSITE" id="PS50144"/>
    </source>
</evidence>
<dbReference type="GO" id="GO:0016579">
    <property type="term" value="P:protein deubiquitination"/>
    <property type="evidence" value="ECO:0007669"/>
    <property type="project" value="InterPro"/>
</dbReference>
<proteinExistence type="inferred from homology"/>
<dbReference type="CDD" id="cd02659">
    <property type="entry name" value="peptidase_C19C"/>
    <property type="match status" value="1"/>
</dbReference>
<dbReference type="PROSITE" id="PS50144">
    <property type="entry name" value="MATH"/>
    <property type="match status" value="1"/>
</dbReference>
<evidence type="ECO:0000256" key="4">
    <source>
        <dbReference type="ARBA" id="ARBA00022786"/>
    </source>
</evidence>
<dbReference type="SUPFAM" id="SSF54001">
    <property type="entry name" value="Cysteine proteinases"/>
    <property type="match status" value="1"/>
</dbReference>
<dbReference type="InterPro" id="IPR002083">
    <property type="entry name" value="MATH/TRAF_dom"/>
</dbReference>
<dbReference type="PROSITE" id="PS00973">
    <property type="entry name" value="USP_2"/>
    <property type="match status" value="1"/>
</dbReference>
<dbReference type="PROSITE" id="PS00972">
    <property type="entry name" value="USP_1"/>
    <property type="match status" value="1"/>
</dbReference>
<feature type="domain" description="MATH" evidence="8">
    <location>
        <begin position="39"/>
        <end position="149"/>
    </location>
</feature>